<gene>
    <name evidence="16" type="ORF">ARAM_003409</name>
</gene>
<keyword evidence="9 14" id="KW-0482">Metalloprotease</keyword>
<evidence type="ECO:0000313" key="16">
    <source>
        <dbReference type="EMBL" id="KKK17011.1"/>
    </source>
</evidence>
<evidence type="ECO:0000256" key="2">
    <source>
        <dbReference type="ARBA" id="ARBA00010279"/>
    </source>
</evidence>
<evidence type="ECO:0000256" key="14">
    <source>
        <dbReference type="RuleBase" id="RU361126"/>
    </source>
</evidence>
<dbReference type="AlphaFoldDB" id="A0A0F8V1V3"/>
<dbReference type="Pfam" id="PF02102">
    <property type="entry name" value="Peptidase_M35"/>
    <property type="match status" value="1"/>
</dbReference>
<dbReference type="PANTHER" id="PTHR37016">
    <property type="match status" value="1"/>
</dbReference>
<dbReference type="OrthoDB" id="412874at2759"/>
<keyword evidence="4 14" id="KW-0165">Cleavage on pair of basic residues</keyword>
<keyword evidence="8 13" id="KW-0862">Zinc</keyword>
<keyword evidence="14" id="KW-0964">Secreted</keyword>
<evidence type="ECO:0000256" key="9">
    <source>
        <dbReference type="ARBA" id="ARBA00023049"/>
    </source>
</evidence>
<organism evidence="16 17">
    <name type="scientific">Aspergillus rambellii</name>
    <dbReference type="NCBI Taxonomy" id="308745"/>
    <lineage>
        <taxon>Eukaryota</taxon>
        <taxon>Fungi</taxon>
        <taxon>Dikarya</taxon>
        <taxon>Ascomycota</taxon>
        <taxon>Pezizomycotina</taxon>
        <taxon>Eurotiomycetes</taxon>
        <taxon>Eurotiomycetidae</taxon>
        <taxon>Eurotiales</taxon>
        <taxon>Aspergillaceae</taxon>
        <taxon>Aspergillus</taxon>
        <taxon>Aspergillus subgen. Nidulantes</taxon>
    </lineage>
</organism>
<comment type="catalytic activity">
    <reaction evidence="1 14">
        <text>Preferential cleavage of bonds with hydrophobic residues in P1'. Also 3-Asn-|-Gln-4 and 8-Gly-|-Ser-9 bonds in insulin B chain.</text>
        <dbReference type="EC" id="3.4.24.39"/>
    </reaction>
</comment>
<evidence type="ECO:0000256" key="4">
    <source>
        <dbReference type="ARBA" id="ARBA00022685"/>
    </source>
</evidence>
<dbReference type="EMBL" id="JZBS01002868">
    <property type="protein sequence ID" value="KKK17011.1"/>
    <property type="molecule type" value="Genomic_DNA"/>
</dbReference>
<feature type="chain" id="PRO_5005117472" description="Neutral protease 2" evidence="14">
    <location>
        <begin position="19"/>
        <end position="434"/>
    </location>
</feature>
<keyword evidence="7 14" id="KW-0378">Hydrolase</keyword>
<dbReference type="STRING" id="308745.A0A0F8V1V3"/>
<evidence type="ECO:0000256" key="13">
    <source>
        <dbReference type="PIRSR" id="PIRSR601384-2"/>
    </source>
</evidence>
<accession>A0A0F8V1V3</accession>
<dbReference type="GO" id="GO:0004222">
    <property type="term" value="F:metalloendopeptidase activity"/>
    <property type="evidence" value="ECO:0007669"/>
    <property type="project" value="InterPro"/>
</dbReference>
<evidence type="ECO:0000256" key="3">
    <source>
        <dbReference type="ARBA" id="ARBA00022670"/>
    </source>
</evidence>
<dbReference type="CDD" id="cd11008">
    <property type="entry name" value="M35_deuterolysin_like"/>
    <property type="match status" value="1"/>
</dbReference>
<dbReference type="GO" id="GO:0046872">
    <property type="term" value="F:metal ion binding"/>
    <property type="evidence" value="ECO:0007669"/>
    <property type="project" value="UniProtKB-KW"/>
</dbReference>
<sequence>MVHFSFFHLLAFFTLASGKPILIPRLAQDVSQGGTQGLFSVSLESLGSTSVKAQVTNVGTNAVRLVQRGGILDQLPTRKVSLKGTGSDPTFAGVQVKYVLSHLSPEAFVRLSPNQTVESIFDITDIYPDLSPNQEYTAAAEGTLEYTTLDNPRKFSHAHYTSNSISVQTPKELAKRLEIRSTLECTGEYNQLVQNALKRAASMATAASADARSGSANFEKFFKSTNQDDRDEVADRLEAIAREATTTGELTYYCEPTALDYCGGNIAAMTYPTENKVVNCPGYYETPAENNYCNYLDQAAISLHEFAHATAVYSPGTEDITYGYESVLQLSTSLAKNNADSFAYYASAVFLNCATDDSSSTTGSDWPWGGDSPTTTGTGTSTGSGSGGWGWGWGWDAKSPESSTIPISTGSSSGAGANLEDLIKWLISQNTGRT</sequence>
<dbReference type="SUPFAM" id="SSF55486">
    <property type="entry name" value="Metalloproteases ('zincins'), catalytic domain"/>
    <property type="match status" value="1"/>
</dbReference>
<feature type="signal peptide" evidence="14">
    <location>
        <begin position="1"/>
        <end position="18"/>
    </location>
</feature>
<keyword evidence="5 13" id="KW-0479">Metal-binding</keyword>
<comment type="function">
    <text evidence="14">Secreted metalloproteinase that allows assimilation of proteinaceous substrates. Shows high activities on basic nuclear substrates such as histone and protamine.</text>
</comment>
<dbReference type="Gene3D" id="2.60.40.2970">
    <property type="match status" value="1"/>
</dbReference>
<dbReference type="PRINTS" id="PR00768">
    <property type="entry name" value="DEUTEROLYSIN"/>
</dbReference>
<keyword evidence="10" id="KW-0865">Zymogen</keyword>
<reference evidence="16 17" key="1">
    <citation type="submission" date="2015-02" db="EMBL/GenBank/DDBJ databases">
        <title>Draft Genome Sequences of Two Closely-Related Aflatoxigenic Aspergillus Species Obtained from the Cote d'Ivoire.</title>
        <authorList>
            <person name="Moore G.G."/>
            <person name="Beltz S.B."/>
            <person name="Mack B.M."/>
        </authorList>
    </citation>
    <scope>NUCLEOTIDE SEQUENCE [LARGE SCALE GENOMIC DNA]</scope>
    <source>
        <strain evidence="16 17">SRRC1468</strain>
    </source>
</reference>
<feature type="region of interest" description="Disordered" evidence="15">
    <location>
        <begin position="361"/>
        <end position="388"/>
    </location>
</feature>
<evidence type="ECO:0000256" key="10">
    <source>
        <dbReference type="ARBA" id="ARBA00023145"/>
    </source>
</evidence>
<evidence type="ECO:0000256" key="8">
    <source>
        <dbReference type="ARBA" id="ARBA00022833"/>
    </source>
</evidence>
<evidence type="ECO:0000256" key="11">
    <source>
        <dbReference type="ARBA" id="ARBA00023157"/>
    </source>
</evidence>
<dbReference type="GO" id="GO:0005576">
    <property type="term" value="C:extracellular region"/>
    <property type="evidence" value="ECO:0007669"/>
    <property type="project" value="UniProtKB-SubCell"/>
</dbReference>
<dbReference type="InterPro" id="IPR050414">
    <property type="entry name" value="Fungal_M35_metalloproteases"/>
</dbReference>
<evidence type="ECO:0000256" key="7">
    <source>
        <dbReference type="ARBA" id="ARBA00022801"/>
    </source>
</evidence>
<evidence type="ECO:0000256" key="6">
    <source>
        <dbReference type="ARBA" id="ARBA00022729"/>
    </source>
</evidence>
<dbReference type="Proteomes" id="UP000034291">
    <property type="component" value="Unassembled WGS sequence"/>
</dbReference>
<keyword evidence="3 14" id="KW-0645">Protease</keyword>
<feature type="binding site" evidence="13">
    <location>
        <position position="319"/>
    </location>
    <ligand>
        <name>Zn(2+)</name>
        <dbReference type="ChEBI" id="CHEBI:29105"/>
        <note>catalytic</note>
    </ligand>
</feature>
<evidence type="ECO:0000313" key="17">
    <source>
        <dbReference type="Proteomes" id="UP000034291"/>
    </source>
</evidence>
<keyword evidence="17" id="KW-1185">Reference proteome</keyword>
<dbReference type="Gene3D" id="3.40.390.10">
    <property type="entry name" value="Collagenase (Catalytic Domain)"/>
    <property type="match status" value="1"/>
</dbReference>
<evidence type="ECO:0000256" key="5">
    <source>
        <dbReference type="ARBA" id="ARBA00022723"/>
    </source>
</evidence>
<evidence type="ECO:0000256" key="12">
    <source>
        <dbReference type="PIRSR" id="PIRSR601384-1"/>
    </source>
</evidence>
<evidence type="ECO:0000256" key="1">
    <source>
        <dbReference type="ARBA" id="ARBA00001187"/>
    </source>
</evidence>
<proteinExistence type="inferred from homology"/>
<evidence type="ECO:0000256" key="15">
    <source>
        <dbReference type="SAM" id="MobiDB-lite"/>
    </source>
</evidence>
<dbReference type="InterPro" id="IPR001384">
    <property type="entry name" value="Peptidase_M35"/>
</dbReference>
<feature type="binding site" evidence="13">
    <location>
        <position position="304"/>
    </location>
    <ligand>
        <name>Zn(2+)</name>
        <dbReference type="ChEBI" id="CHEBI:29105"/>
        <note>catalytic</note>
    </ligand>
</feature>
<comment type="caution">
    <text evidence="16">The sequence shown here is derived from an EMBL/GenBank/DDBJ whole genome shotgun (WGS) entry which is preliminary data.</text>
</comment>
<comment type="cofactor">
    <cofactor evidence="13 14">
        <name>Zn(2+)</name>
        <dbReference type="ChEBI" id="CHEBI:29105"/>
    </cofactor>
    <text evidence="13 14">Binds 1 zinc ion per subunit.</text>
</comment>
<comment type="subcellular location">
    <subcellularLocation>
        <location evidence="14">Secreted</location>
    </subcellularLocation>
</comment>
<feature type="compositionally biased region" description="Low complexity" evidence="15">
    <location>
        <begin position="361"/>
        <end position="379"/>
    </location>
</feature>
<dbReference type="GO" id="GO:0006508">
    <property type="term" value="P:proteolysis"/>
    <property type="evidence" value="ECO:0007669"/>
    <property type="project" value="UniProtKB-KW"/>
</dbReference>
<protein>
    <recommendedName>
        <fullName evidence="14">Neutral protease 2</fullName>
        <ecNumber evidence="14">3.4.24.39</ecNumber>
    </recommendedName>
    <alternativeName>
        <fullName evidence="14">Deuterolysin</fullName>
    </alternativeName>
</protein>
<feature type="binding site" evidence="13">
    <location>
        <position position="308"/>
    </location>
    <ligand>
        <name>Zn(2+)</name>
        <dbReference type="ChEBI" id="CHEBI:29105"/>
        <note>catalytic</note>
    </ligand>
</feature>
<name>A0A0F8V1V3_9EURO</name>
<dbReference type="EC" id="3.4.24.39" evidence="14"/>
<keyword evidence="11" id="KW-1015">Disulfide bond</keyword>
<feature type="active site" evidence="12">
    <location>
        <position position="305"/>
    </location>
</feature>
<dbReference type="InterPro" id="IPR024079">
    <property type="entry name" value="MetalloPept_cat_dom_sf"/>
</dbReference>
<dbReference type="PANTHER" id="PTHR37016:SF3">
    <property type="entry name" value="NEUTRAL PROTEASE 2-RELATED"/>
    <property type="match status" value="1"/>
</dbReference>
<keyword evidence="6 14" id="KW-0732">Signal</keyword>
<comment type="similarity">
    <text evidence="2 14">Belongs to the peptidase M35 family.</text>
</comment>